<evidence type="ECO:0000313" key="1">
    <source>
        <dbReference type="EMBL" id="GAA0875680.1"/>
    </source>
</evidence>
<proteinExistence type="predicted"/>
<dbReference type="InterPro" id="IPR011990">
    <property type="entry name" value="TPR-like_helical_dom_sf"/>
</dbReference>
<dbReference type="InterPro" id="IPR019734">
    <property type="entry name" value="TPR_rpt"/>
</dbReference>
<dbReference type="RefSeq" id="WP_343787420.1">
    <property type="nucleotide sequence ID" value="NZ_BAAAFH010000011.1"/>
</dbReference>
<dbReference type="Gene3D" id="1.25.40.10">
    <property type="entry name" value="Tetratricopeptide repeat domain"/>
    <property type="match status" value="1"/>
</dbReference>
<dbReference type="Proteomes" id="UP001501126">
    <property type="component" value="Unassembled WGS sequence"/>
</dbReference>
<gene>
    <name evidence="1" type="ORF">GCM10009118_20890</name>
</gene>
<dbReference type="SMART" id="SM00028">
    <property type="entry name" value="TPR"/>
    <property type="match status" value="2"/>
</dbReference>
<keyword evidence="2" id="KW-1185">Reference proteome</keyword>
<comment type="caution">
    <text evidence="1">The sequence shown here is derived from an EMBL/GenBank/DDBJ whole genome shotgun (WGS) entry which is preliminary data.</text>
</comment>
<accession>A0ABP3Y2F0</accession>
<evidence type="ECO:0000313" key="2">
    <source>
        <dbReference type="Proteomes" id="UP001501126"/>
    </source>
</evidence>
<sequence>MSSTTTSNLHLHVAEQGKVLALKNDHKEALRHYKEALRMCQNDANSEVFLQHYSLCAMESLERMQAFEDVIAFCDKSIDFLTEKKTERTDELFRKYLASLWERKGIQYTFLEDKQAAVFAFGQALKEAEDLLMPLSKEMLSWLQRGYTITDKQIRDLQNKHSYFTVRKENVNEKIAIQLPEMINPF</sequence>
<name>A0ABP3Y2F0_9FLAO</name>
<organism evidence="1 2">
    <name type="scientific">Wandonia haliotis</name>
    <dbReference type="NCBI Taxonomy" id="574963"/>
    <lineage>
        <taxon>Bacteria</taxon>
        <taxon>Pseudomonadati</taxon>
        <taxon>Bacteroidota</taxon>
        <taxon>Flavobacteriia</taxon>
        <taxon>Flavobacteriales</taxon>
        <taxon>Crocinitomicaceae</taxon>
        <taxon>Wandonia</taxon>
    </lineage>
</organism>
<dbReference type="SUPFAM" id="SSF48452">
    <property type="entry name" value="TPR-like"/>
    <property type="match status" value="1"/>
</dbReference>
<reference evidence="2" key="1">
    <citation type="journal article" date="2019" name="Int. J. Syst. Evol. Microbiol.">
        <title>The Global Catalogue of Microorganisms (GCM) 10K type strain sequencing project: providing services to taxonomists for standard genome sequencing and annotation.</title>
        <authorList>
            <consortium name="The Broad Institute Genomics Platform"/>
            <consortium name="The Broad Institute Genome Sequencing Center for Infectious Disease"/>
            <person name="Wu L."/>
            <person name="Ma J."/>
        </authorList>
    </citation>
    <scope>NUCLEOTIDE SEQUENCE [LARGE SCALE GENOMIC DNA]</scope>
    <source>
        <strain evidence="2">JCM 16083</strain>
    </source>
</reference>
<evidence type="ECO:0008006" key="3">
    <source>
        <dbReference type="Google" id="ProtNLM"/>
    </source>
</evidence>
<dbReference type="EMBL" id="BAAAFH010000011">
    <property type="protein sequence ID" value="GAA0875680.1"/>
    <property type="molecule type" value="Genomic_DNA"/>
</dbReference>
<protein>
    <recommendedName>
        <fullName evidence="3">Tetratricopeptide repeat protein</fullName>
    </recommendedName>
</protein>